<dbReference type="InterPro" id="IPR001486">
    <property type="entry name" value="Hemoglobin_trunc"/>
</dbReference>
<dbReference type="InterPro" id="IPR012292">
    <property type="entry name" value="Globin/Proto"/>
</dbReference>
<dbReference type="EMBL" id="JAAVTK010000012">
    <property type="protein sequence ID" value="NKI90924.1"/>
    <property type="molecule type" value="Genomic_DNA"/>
</dbReference>
<accession>A0ABX1HKY8</accession>
<dbReference type="RefSeq" id="WP_210428098.1">
    <property type="nucleotide sequence ID" value="NZ_JAAVTK010000012.1"/>
</dbReference>
<evidence type="ECO:0000256" key="1">
    <source>
        <dbReference type="ARBA" id="ARBA00022448"/>
    </source>
</evidence>
<proteinExistence type="predicted"/>
<evidence type="ECO:0000256" key="4">
    <source>
        <dbReference type="ARBA" id="ARBA00023004"/>
    </source>
</evidence>
<evidence type="ECO:0000256" key="2">
    <source>
        <dbReference type="ARBA" id="ARBA00022617"/>
    </source>
</evidence>
<dbReference type="InterPro" id="IPR009050">
    <property type="entry name" value="Globin-like_sf"/>
</dbReference>
<organism evidence="5 6">
    <name type="scientific">Hymenobacter artigasi</name>
    <dbReference type="NCBI Taxonomy" id="2719616"/>
    <lineage>
        <taxon>Bacteria</taxon>
        <taxon>Pseudomonadati</taxon>
        <taxon>Bacteroidota</taxon>
        <taxon>Cytophagia</taxon>
        <taxon>Cytophagales</taxon>
        <taxon>Hymenobacteraceae</taxon>
        <taxon>Hymenobacter</taxon>
    </lineage>
</organism>
<protein>
    <submittedName>
        <fullName evidence="5">Hemoglobin</fullName>
    </submittedName>
</protein>
<keyword evidence="3" id="KW-0479">Metal-binding</keyword>
<dbReference type="Proteomes" id="UP000717634">
    <property type="component" value="Unassembled WGS sequence"/>
</dbReference>
<evidence type="ECO:0000313" key="5">
    <source>
        <dbReference type="EMBL" id="NKI90924.1"/>
    </source>
</evidence>
<gene>
    <name evidence="5" type="ORF">HBN54_003536</name>
</gene>
<comment type="caution">
    <text evidence="5">The sequence shown here is derived from an EMBL/GenBank/DDBJ whole genome shotgun (WGS) entry which is preliminary data.</text>
</comment>
<dbReference type="Gene3D" id="1.10.490.10">
    <property type="entry name" value="Globins"/>
    <property type="match status" value="1"/>
</dbReference>
<dbReference type="SUPFAM" id="SSF46458">
    <property type="entry name" value="Globin-like"/>
    <property type="match status" value="1"/>
</dbReference>
<keyword evidence="1" id="KW-0813">Transport</keyword>
<dbReference type="CDD" id="cd08916">
    <property type="entry name" value="TrHb3_P"/>
    <property type="match status" value="1"/>
</dbReference>
<reference evidence="5 6" key="1">
    <citation type="submission" date="2020-03" db="EMBL/GenBank/DDBJ databases">
        <title>Genomic Encyclopedia of Type Strains, Phase IV (KMG-V): Genome sequencing to study the core and pangenomes of soil and plant-associated prokaryotes.</title>
        <authorList>
            <person name="Whitman W."/>
        </authorList>
    </citation>
    <scope>NUCLEOTIDE SEQUENCE [LARGE SCALE GENOMIC DNA]</scope>
    <source>
        <strain evidence="5 6">1B</strain>
    </source>
</reference>
<keyword evidence="6" id="KW-1185">Reference proteome</keyword>
<name>A0ABX1HKY8_9BACT</name>
<evidence type="ECO:0000313" key="6">
    <source>
        <dbReference type="Proteomes" id="UP000717634"/>
    </source>
</evidence>
<keyword evidence="4" id="KW-0408">Iron</keyword>
<dbReference type="Pfam" id="PF01152">
    <property type="entry name" value="Bac_globin"/>
    <property type="match status" value="1"/>
</dbReference>
<sequence length="138" mass="15385">METSAEIVKTDILTPDDIRRLIDEFYAEVRRDDLLGPVFAARIPAGHWPEHLDTMTRFWTAALLGQAAGYRGNPGAKHLYLPIEKAHFTRWLALFGQTVDALFAGENVAEMKVRTLRMGEMFQAKIASARANGGLSVL</sequence>
<keyword evidence="2" id="KW-0349">Heme</keyword>
<evidence type="ECO:0000256" key="3">
    <source>
        <dbReference type="ARBA" id="ARBA00022723"/>
    </source>
</evidence>